<dbReference type="Pfam" id="PF02021">
    <property type="entry name" value="UPF0102"/>
    <property type="match status" value="1"/>
</dbReference>
<evidence type="ECO:0000256" key="2">
    <source>
        <dbReference type="HAMAP-Rule" id="MF_00048"/>
    </source>
</evidence>
<dbReference type="Gene3D" id="3.40.1350.10">
    <property type="match status" value="1"/>
</dbReference>
<keyword evidence="3" id="KW-0540">Nuclease</keyword>
<keyword evidence="4" id="KW-1185">Reference proteome</keyword>
<dbReference type="RefSeq" id="WP_089881772.1">
    <property type="nucleotide sequence ID" value="NZ_FNPF01000004.1"/>
</dbReference>
<dbReference type="PANTHER" id="PTHR34039:SF1">
    <property type="entry name" value="UPF0102 PROTEIN YRAN"/>
    <property type="match status" value="1"/>
</dbReference>
<dbReference type="GO" id="GO:0004519">
    <property type="term" value="F:endonuclease activity"/>
    <property type="evidence" value="ECO:0007669"/>
    <property type="project" value="UniProtKB-KW"/>
</dbReference>
<dbReference type="Proteomes" id="UP000199286">
    <property type="component" value="Unassembled WGS sequence"/>
</dbReference>
<dbReference type="OrthoDB" id="9812968at2"/>
<dbReference type="EMBL" id="FNPF01000004">
    <property type="protein sequence ID" value="SDY21914.1"/>
    <property type="molecule type" value="Genomic_DNA"/>
</dbReference>
<sequence>MTTRSRRARGETGYHAGLAAEEAVARDYERRGLHIIARRWRGQAGEIDLIARDSDTVVFIEVKASRDFDRAMSHLGPRQVARLWAAAEEYAGTLASGSLTDMRFDVALVDGQGSVRVIENALA</sequence>
<dbReference type="InterPro" id="IPR003509">
    <property type="entry name" value="UPF0102_YraN-like"/>
</dbReference>
<dbReference type="PANTHER" id="PTHR34039">
    <property type="entry name" value="UPF0102 PROTEIN YRAN"/>
    <property type="match status" value="1"/>
</dbReference>
<name>A0A1H3I4D8_9RHOB</name>
<keyword evidence="3" id="KW-0378">Hydrolase</keyword>
<reference evidence="3 4" key="1">
    <citation type="submission" date="2016-10" db="EMBL/GenBank/DDBJ databases">
        <authorList>
            <person name="de Groot N.N."/>
        </authorList>
    </citation>
    <scope>NUCLEOTIDE SEQUENCE [LARGE SCALE GENOMIC DNA]</scope>
    <source>
        <strain evidence="3 4">DSM 26880</strain>
    </source>
</reference>
<evidence type="ECO:0000313" key="3">
    <source>
        <dbReference type="EMBL" id="SDY21914.1"/>
    </source>
</evidence>
<organism evidence="3 4">
    <name type="scientific">Citreimonas salinaria</name>
    <dbReference type="NCBI Taxonomy" id="321339"/>
    <lineage>
        <taxon>Bacteria</taxon>
        <taxon>Pseudomonadati</taxon>
        <taxon>Pseudomonadota</taxon>
        <taxon>Alphaproteobacteria</taxon>
        <taxon>Rhodobacterales</taxon>
        <taxon>Roseobacteraceae</taxon>
        <taxon>Citreimonas</taxon>
    </lineage>
</organism>
<protein>
    <recommendedName>
        <fullName evidence="2">UPF0102 protein SAMN05444340_104323</fullName>
    </recommendedName>
</protein>
<keyword evidence="3" id="KW-0255">Endonuclease</keyword>
<dbReference type="InterPro" id="IPR011856">
    <property type="entry name" value="tRNA_endonuc-like_dom_sf"/>
</dbReference>
<dbReference type="HAMAP" id="MF_00048">
    <property type="entry name" value="UPF0102"/>
    <property type="match status" value="1"/>
</dbReference>
<accession>A0A1H3I4D8</accession>
<dbReference type="InterPro" id="IPR011335">
    <property type="entry name" value="Restrct_endonuc-II-like"/>
</dbReference>
<gene>
    <name evidence="3" type="ORF">SAMN05444340_104323</name>
</gene>
<dbReference type="GO" id="GO:0003676">
    <property type="term" value="F:nucleic acid binding"/>
    <property type="evidence" value="ECO:0007669"/>
    <property type="project" value="InterPro"/>
</dbReference>
<dbReference type="SUPFAM" id="SSF52980">
    <property type="entry name" value="Restriction endonuclease-like"/>
    <property type="match status" value="1"/>
</dbReference>
<dbReference type="STRING" id="321339.SAMN05444340_104323"/>
<comment type="similarity">
    <text evidence="1 2">Belongs to the UPF0102 family.</text>
</comment>
<dbReference type="AlphaFoldDB" id="A0A1H3I4D8"/>
<evidence type="ECO:0000313" key="4">
    <source>
        <dbReference type="Proteomes" id="UP000199286"/>
    </source>
</evidence>
<evidence type="ECO:0000256" key="1">
    <source>
        <dbReference type="ARBA" id="ARBA00006738"/>
    </source>
</evidence>
<proteinExistence type="inferred from homology"/>